<dbReference type="CDD" id="cd07564">
    <property type="entry name" value="nitrilases_CHs"/>
    <property type="match status" value="1"/>
</dbReference>
<accession>A0A545VWC8</accession>
<comment type="similarity">
    <text evidence="1">Belongs to the carbon-nitrogen hydrolase superfamily. Nitrilase family.</text>
</comment>
<protein>
    <submittedName>
        <fullName evidence="5">Cyanide hydratase/nitrilase</fullName>
    </submittedName>
</protein>
<dbReference type="PROSITE" id="PS50263">
    <property type="entry name" value="CN_HYDROLASE"/>
    <property type="match status" value="1"/>
</dbReference>
<reference evidence="5 6" key="1">
    <citation type="journal article" date="2019" name="Appl. Microbiol. Biotechnol.">
        <title>Genome sequence of Isaria javanica and comparative genome analysis insights into family S53 peptidase evolution in fungal entomopathogens.</title>
        <authorList>
            <person name="Lin R."/>
            <person name="Zhang X."/>
            <person name="Xin B."/>
            <person name="Zou M."/>
            <person name="Gao Y."/>
            <person name="Qin F."/>
            <person name="Hu Q."/>
            <person name="Xie B."/>
            <person name="Cheng X."/>
        </authorList>
    </citation>
    <scope>NUCLEOTIDE SEQUENCE [LARGE SCALE GENOMIC DNA]</scope>
    <source>
        <strain evidence="5 6">IJ1G</strain>
    </source>
</reference>
<dbReference type="GO" id="GO:0016836">
    <property type="term" value="F:hydro-lyase activity"/>
    <property type="evidence" value="ECO:0007669"/>
    <property type="project" value="UniProtKB-ARBA"/>
</dbReference>
<dbReference type="GO" id="GO:0000257">
    <property type="term" value="F:nitrilase activity"/>
    <property type="evidence" value="ECO:0007669"/>
    <property type="project" value="UniProtKB-ARBA"/>
</dbReference>
<evidence type="ECO:0000313" key="5">
    <source>
        <dbReference type="EMBL" id="TQV94137.1"/>
    </source>
</evidence>
<dbReference type="AlphaFoldDB" id="A0A545VWC8"/>
<dbReference type="EMBL" id="SPUK01000010">
    <property type="protein sequence ID" value="TQV94137.1"/>
    <property type="molecule type" value="Genomic_DNA"/>
</dbReference>
<evidence type="ECO:0000313" key="6">
    <source>
        <dbReference type="Proteomes" id="UP000315783"/>
    </source>
</evidence>
<dbReference type="Proteomes" id="UP000315783">
    <property type="component" value="Unassembled WGS sequence"/>
</dbReference>
<evidence type="ECO:0000259" key="4">
    <source>
        <dbReference type="PROSITE" id="PS50263"/>
    </source>
</evidence>
<evidence type="ECO:0000256" key="3">
    <source>
        <dbReference type="PROSITE-ProRule" id="PRU10139"/>
    </source>
</evidence>
<proteinExistence type="inferred from homology"/>
<name>A0A545VWC8_9HYPO</name>
<dbReference type="STRING" id="43265.A0A545VWC8"/>
<dbReference type="InterPro" id="IPR044149">
    <property type="entry name" value="Nitrilases_CHs"/>
</dbReference>
<feature type="domain" description="CN hydrolase" evidence="4">
    <location>
        <begin position="8"/>
        <end position="294"/>
    </location>
</feature>
<keyword evidence="6" id="KW-1185">Reference proteome</keyword>
<dbReference type="FunFam" id="3.60.110.10:FF:000011">
    <property type="entry name" value="Cyanide hydratase"/>
    <property type="match status" value="1"/>
</dbReference>
<organism evidence="5 6">
    <name type="scientific">Cordyceps javanica</name>
    <dbReference type="NCBI Taxonomy" id="43265"/>
    <lineage>
        <taxon>Eukaryota</taxon>
        <taxon>Fungi</taxon>
        <taxon>Dikarya</taxon>
        <taxon>Ascomycota</taxon>
        <taxon>Pezizomycotina</taxon>
        <taxon>Sordariomycetes</taxon>
        <taxon>Hypocreomycetidae</taxon>
        <taxon>Hypocreales</taxon>
        <taxon>Cordycipitaceae</taxon>
        <taxon>Cordyceps</taxon>
    </lineage>
</organism>
<comment type="caution">
    <text evidence="5">The sequence shown here is derived from an EMBL/GenBank/DDBJ whole genome shotgun (WGS) entry which is preliminary data.</text>
</comment>
<sequence length="357" mass="39966">MPAVTRQYKAAAVQAEPGWFDLEKSVQKTIGFIQEAGEKGCKLIAFPELWIPGYPYFQWRVNYQDSLPLLKDYHQNSLQPDSKEMQRIRAAAKSAQIYVSLSYSELEGHTLYIAQILIDPTGTIINHRRKIKPTHVEKLMFGEGTGDSLNTVVETEIGRLGHLNCWESMNPFLKALGCAQHEDIHVAAWPVSPPASSLKYPDPYLNTSEVISELVTPAYAYETGTWTLAPTHVVTREGARLNLPKRLQNDERAVDAEFEVIGNGFTRIYRPDGSRAVEDPPKTFQGLVVAEIDLDENLLTKHLADFGGHYMRPDLIRLLVDKSPKTLIVDADTIEAKSHTSTLERLGLAKPLPGYEA</sequence>
<feature type="active site" description="Proton acceptor" evidence="3">
    <location>
        <position position="48"/>
    </location>
</feature>
<dbReference type="Gene3D" id="3.60.110.10">
    <property type="entry name" value="Carbon-nitrogen hydrolase"/>
    <property type="match status" value="1"/>
</dbReference>
<keyword evidence="2" id="KW-0378">Hydrolase</keyword>
<dbReference type="PANTHER" id="PTHR46044:SF4">
    <property type="entry name" value="CYANIDE HYDRATASE"/>
    <property type="match status" value="1"/>
</dbReference>
<gene>
    <name evidence="5" type="ORF">IF1G_07016</name>
</gene>
<dbReference type="Pfam" id="PF00795">
    <property type="entry name" value="CN_hydrolase"/>
    <property type="match status" value="1"/>
</dbReference>
<dbReference type="OrthoDB" id="10250282at2759"/>
<dbReference type="PROSITE" id="PS00920">
    <property type="entry name" value="NITRIL_CHT_1"/>
    <property type="match status" value="1"/>
</dbReference>
<dbReference type="InterPro" id="IPR000132">
    <property type="entry name" value="Nitrilase/CN_hydratase_CS"/>
</dbReference>
<dbReference type="PANTHER" id="PTHR46044">
    <property type="entry name" value="NITRILASE"/>
    <property type="match status" value="1"/>
</dbReference>
<dbReference type="SUPFAM" id="SSF56317">
    <property type="entry name" value="Carbon-nitrogen hydrolase"/>
    <property type="match status" value="1"/>
</dbReference>
<evidence type="ECO:0000256" key="1">
    <source>
        <dbReference type="ARBA" id="ARBA00008129"/>
    </source>
</evidence>
<dbReference type="InterPro" id="IPR003010">
    <property type="entry name" value="C-N_Hydrolase"/>
</dbReference>
<evidence type="ECO:0000256" key="2">
    <source>
        <dbReference type="ARBA" id="ARBA00022801"/>
    </source>
</evidence>
<dbReference type="InterPro" id="IPR036526">
    <property type="entry name" value="C-N_Hydrolase_sf"/>
</dbReference>